<dbReference type="RefSeq" id="WP_069482605.1">
    <property type="nucleotide sequence ID" value="NZ_CP130331.1"/>
</dbReference>
<evidence type="ECO:0000256" key="4">
    <source>
        <dbReference type="ARBA" id="ARBA00022475"/>
    </source>
</evidence>
<comment type="function">
    <text evidence="11">Plays a major role in protein secretion by helping the post-translocational extracellular folding of several secreted proteins.</text>
</comment>
<dbReference type="AlphaFoldDB" id="A0A1E4QZF1"/>
<evidence type="ECO:0000256" key="2">
    <source>
        <dbReference type="ARBA" id="ARBA00004193"/>
    </source>
</evidence>
<evidence type="ECO:0000256" key="13">
    <source>
        <dbReference type="SAM" id="SignalP"/>
    </source>
</evidence>
<evidence type="ECO:0000256" key="1">
    <source>
        <dbReference type="ARBA" id="ARBA00000971"/>
    </source>
</evidence>
<reference evidence="15 16" key="1">
    <citation type="submission" date="2016-09" db="EMBL/GenBank/DDBJ databases">
        <title>Draft genome sequence of the soil isolate, Lysinibacillus fusiformis M5, a potential hypoxanthine producer.</title>
        <authorList>
            <person name="Gallegos-Monterrosa R."/>
            <person name="Maroti G."/>
            <person name="Balint B."/>
            <person name="Kovacs A.T."/>
        </authorList>
    </citation>
    <scope>NUCLEOTIDE SEQUENCE [LARGE SCALE GENOMIC DNA]</scope>
    <source>
        <strain evidence="15 16">M5</strain>
    </source>
</reference>
<keyword evidence="5 11" id="KW-0732">Signal</keyword>
<protein>
    <recommendedName>
        <fullName evidence="11">Foldase protein PrsA</fullName>
        <ecNumber evidence="11">5.2.1.8</ecNumber>
    </recommendedName>
</protein>
<dbReference type="InterPro" id="IPR027304">
    <property type="entry name" value="Trigger_fact/SurA_dom_sf"/>
</dbReference>
<dbReference type="SUPFAM" id="SSF54534">
    <property type="entry name" value="FKBP-like"/>
    <property type="match status" value="1"/>
</dbReference>
<dbReference type="Proteomes" id="UP000094784">
    <property type="component" value="Unassembled WGS sequence"/>
</dbReference>
<evidence type="ECO:0000256" key="11">
    <source>
        <dbReference type="HAMAP-Rule" id="MF_01145"/>
    </source>
</evidence>
<evidence type="ECO:0000313" key="15">
    <source>
        <dbReference type="EMBL" id="ODV53593.1"/>
    </source>
</evidence>
<dbReference type="PROSITE" id="PS51257">
    <property type="entry name" value="PROKAR_LIPOPROTEIN"/>
    <property type="match status" value="1"/>
</dbReference>
<keyword evidence="10 11" id="KW-0449">Lipoprotein</keyword>
<dbReference type="Gene3D" id="3.10.50.40">
    <property type="match status" value="1"/>
</dbReference>
<comment type="subcellular location">
    <subcellularLocation>
        <location evidence="2 11">Cell membrane</location>
        <topology evidence="2 11">Lipid-anchor</topology>
    </subcellularLocation>
</comment>
<evidence type="ECO:0000256" key="3">
    <source>
        <dbReference type="ARBA" id="ARBA00006071"/>
    </source>
</evidence>
<keyword evidence="4 11" id="KW-1003">Cell membrane</keyword>
<dbReference type="GO" id="GO:0005886">
    <property type="term" value="C:plasma membrane"/>
    <property type="evidence" value="ECO:0007669"/>
    <property type="project" value="UniProtKB-SubCell"/>
</dbReference>
<evidence type="ECO:0000256" key="12">
    <source>
        <dbReference type="SAM" id="MobiDB-lite"/>
    </source>
</evidence>
<dbReference type="InterPro" id="IPR046357">
    <property type="entry name" value="PPIase_dom_sf"/>
</dbReference>
<evidence type="ECO:0000256" key="6">
    <source>
        <dbReference type="ARBA" id="ARBA00023110"/>
    </source>
</evidence>
<evidence type="ECO:0000256" key="8">
    <source>
        <dbReference type="ARBA" id="ARBA00023139"/>
    </source>
</evidence>
<feature type="signal peptide" evidence="13">
    <location>
        <begin position="1"/>
        <end position="18"/>
    </location>
</feature>
<dbReference type="PROSITE" id="PS01096">
    <property type="entry name" value="PPIC_PPIASE_1"/>
    <property type="match status" value="1"/>
</dbReference>
<evidence type="ECO:0000256" key="10">
    <source>
        <dbReference type="ARBA" id="ARBA00023288"/>
    </source>
</evidence>
<feature type="region of interest" description="Disordered" evidence="12">
    <location>
        <begin position="291"/>
        <end position="326"/>
    </location>
</feature>
<dbReference type="PANTHER" id="PTHR47245:SF1">
    <property type="entry name" value="FOLDASE PROTEIN PRSA"/>
    <property type="match status" value="1"/>
</dbReference>
<accession>A0A1E4QZF1</accession>
<dbReference type="InterPro" id="IPR000297">
    <property type="entry name" value="PPIase_PpiC"/>
</dbReference>
<proteinExistence type="inferred from homology"/>
<dbReference type="InterPro" id="IPR023059">
    <property type="entry name" value="Foldase_PrsA"/>
</dbReference>
<dbReference type="HAMAP" id="MF_01145">
    <property type="entry name" value="Foldase_PrsA"/>
    <property type="match status" value="1"/>
</dbReference>
<feature type="compositionally biased region" description="Basic and acidic residues" evidence="12">
    <location>
        <begin position="293"/>
        <end position="326"/>
    </location>
</feature>
<keyword evidence="7 11" id="KW-0472">Membrane</keyword>
<dbReference type="PANTHER" id="PTHR47245">
    <property type="entry name" value="PEPTIDYLPROLYL ISOMERASE"/>
    <property type="match status" value="1"/>
</dbReference>
<feature type="chain" id="PRO_5038966577" description="Foldase protein PrsA" evidence="13">
    <location>
        <begin position="19"/>
        <end position="326"/>
    </location>
</feature>
<dbReference type="EC" id="5.2.1.8" evidence="11"/>
<dbReference type="GO" id="GO:0006457">
    <property type="term" value="P:protein folding"/>
    <property type="evidence" value="ECO:0007669"/>
    <property type="project" value="UniProtKB-UniRule"/>
</dbReference>
<dbReference type="OrthoDB" id="14196at2"/>
<comment type="caution">
    <text evidence="15">The sequence shown here is derived from an EMBL/GenBank/DDBJ whole genome shotgun (WGS) entry which is preliminary data.</text>
</comment>
<dbReference type="Gene3D" id="1.10.4030.10">
    <property type="entry name" value="Porin chaperone SurA, peptide-binding domain"/>
    <property type="match status" value="1"/>
</dbReference>
<keyword evidence="8 11" id="KW-0564">Palmitate</keyword>
<feature type="domain" description="PpiC" evidence="14">
    <location>
        <begin position="135"/>
        <end position="225"/>
    </location>
</feature>
<dbReference type="SUPFAM" id="SSF109998">
    <property type="entry name" value="Triger factor/SurA peptide-binding domain-like"/>
    <property type="match status" value="1"/>
</dbReference>
<evidence type="ECO:0000256" key="5">
    <source>
        <dbReference type="ARBA" id="ARBA00022729"/>
    </source>
</evidence>
<keyword evidence="6 11" id="KW-0697">Rotamase</keyword>
<dbReference type="GO" id="GO:0003755">
    <property type="term" value="F:peptidyl-prolyl cis-trans isomerase activity"/>
    <property type="evidence" value="ECO:0007669"/>
    <property type="project" value="UniProtKB-UniRule"/>
</dbReference>
<comment type="catalytic activity">
    <reaction evidence="1 11">
        <text>[protein]-peptidylproline (omega=180) = [protein]-peptidylproline (omega=0)</text>
        <dbReference type="Rhea" id="RHEA:16237"/>
        <dbReference type="Rhea" id="RHEA-COMP:10747"/>
        <dbReference type="Rhea" id="RHEA-COMP:10748"/>
        <dbReference type="ChEBI" id="CHEBI:83833"/>
        <dbReference type="ChEBI" id="CHEBI:83834"/>
        <dbReference type="EC" id="5.2.1.8"/>
    </reaction>
</comment>
<dbReference type="EMBL" id="MECQ01000005">
    <property type="protein sequence ID" value="ODV53593.1"/>
    <property type="molecule type" value="Genomic_DNA"/>
</dbReference>
<dbReference type="InterPro" id="IPR023058">
    <property type="entry name" value="PPIase_PpiC_CS"/>
</dbReference>
<comment type="similarity">
    <text evidence="3 11">Belongs to the PrsA family.</text>
</comment>
<evidence type="ECO:0000259" key="14">
    <source>
        <dbReference type="PROSITE" id="PS50198"/>
    </source>
</evidence>
<keyword evidence="9 11" id="KW-0413">Isomerase</keyword>
<gene>
    <name evidence="11" type="primary">prsA</name>
    <name evidence="15" type="ORF">BG258_22015</name>
</gene>
<dbReference type="PROSITE" id="PS50198">
    <property type="entry name" value="PPIC_PPIASE_2"/>
    <property type="match status" value="1"/>
</dbReference>
<dbReference type="Pfam" id="PF13616">
    <property type="entry name" value="Rotamase_3"/>
    <property type="match status" value="1"/>
</dbReference>
<dbReference type="InterPro" id="IPR050245">
    <property type="entry name" value="PrsA_foldase"/>
</dbReference>
<name>A0A1E4QZF1_9BACI</name>
<evidence type="ECO:0000256" key="9">
    <source>
        <dbReference type="ARBA" id="ARBA00023235"/>
    </source>
</evidence>
<sequence>MKKTVLSLTLAASVLALGACSGGDSKAIVTSKAGDISVADFNEKAKSLTGSYVLQQMVTEKVLSDKYEVTDKELKEAYDTTASQFGDGFAQALAESGLTEQGFKDSLRVQLLQEKALKDQAIKEEDVKKYYEQMKTELNGRHILVADEKTAKEAIEKIKGGAKFADVAKEYSTDTASAQNGGELGWFSVGSMVDEFNDAAYALELNTLSEPVKSSFGYHVIEITDKRDVKDVGSFKDEEEKIRTSMLSKLNQTGEAQTILKDIVAKMAKDANVKTSDKDLKDSLEFFTTTSEEQAKAAEEAAKKAEENASKEESSDKAEDTDKESK</sequence>
<evidence type="ECO:0000313" key="16">
    <source>
        <dbReference type="Proteomes" id="UP000094784"/>
    </source>
</evidence>
<evidence type="ECO:0000256" key="7">
    <source>
        <dbReference type="ARBA" id="ARBA00023136"/>
    </source>
</evidence>
<organism evidence="15 16">
    <name type="scientific">Lysinibacillus fusiformis</name>
    <dbReference type="NCBI Taxonomy" id="28031"/>
    <lineage>
        <taxon>Bacteria</taxon>
        <taxon>Bacillati</taxon>
        <taxon>Bacillota</taxon>
        <taxon>Bacilli</taxon>
        <taxon>Bacillales</taxon>
        <taxon>Bacillaceae</taxon>
        <taxon>Lysinibacillus</taxon>
    </lineage>
</organism>